<proteinExistence type="predicted"/>
<comment type="caution">
    <text evidence="1">The sequence shown here is derived from an EMBL/GenBank/DDBJ whole genome shotgun (WGS) entry which is preliminary data.</text>
</comment>
<keyword evidence="2" id="KW-1185">Reference proteome</keyword>
<evidence type="ECO:0008006" key="3">
    <source>
        <dbReference type="Google" id="ProtNLM"/>
    </source>
</evidence>
<dbReference type="RefSeq" id="WP_397557586.1">
    <property type="nucleotide sequence ID" value="NZ_JBIQWL010000007.1"/>
</dbReference>
<gene>
    <name evidence="1" type="ORF">ACH3VR_17440</name>
</gene>
<organism evidence="1 2">
    <name type="scientific">Microbacterium alkaliflavum</name>
    <dbReference type="NCBI Taxonomy" id="3248839"/>
    <lineage>
        <taxon>Bacteria</taxon>
        <taxon>Bacillati</taxon>
        <taxon>Actinomycetota</taxon>
        <taxon>Actinomycetes</taxon>
        <taxon>Micrococcales</taxon>
        <taxon>Microbacteriaceae</taxon>
        <taxon>Microbacterium</taxon>
    </lineage>
</organism>
<protein>
    <recommendedName>
        <fullName evidence="3">Antitoxin</fullName>
    </recommendedName>
</protein>
<reference evidence="1 2" key="1">
    <citation type="submission" date="2024-09" db="EMBL/GenBank/DDBJ databases">
        <authorList>
            <person name="Pan X."/>
        </authorList>
    </citation>
    <scope>NUCLEOTIDE SEQUENCE [LARGE SCALE GENOMIC DNA]</scope>
    <source>
        <strain evidence="1 2">B2969</strain>
    </source>
</reference>
<dbReference type="Proteomes" id="UP001610861">
    <property type="component" value="Unassembled WGS sequence"/>
</dbReference>
<name>A0ABW7QCP9_9MICO</name>
<sequence length="84" mass="9337">MAAWRRIHPEGVRMGIEDIVNQGKKLYEDNKEQVDGFLKSEQAEQVSDQVFDSAADLAKKISPDQFDATVDDLRDKADGAVGND</sequence>
<evidence type="ECO:0000313" key="1">
    <source>
        <dbReference type="EMBL" id="MFH8252153.1"/>
    </source>
</evidence>
<evidence type="ECO:0000313" key="2">
    <source>
        <dbReference type="Proteomes" id="UP001610861"/>
    </source>
</evidence>
<accession>A0ABW7QCP9</accession>
<dbReference type="EMBL" id="JBIQWL010000007">
    <property type="protein sequence ID" value="MFH8252153.1"/>
    <property type="molecule type" value="Genomic_DNA"/>
</dbReference>